<dbReference type="Proteomes" id="UP000502641">
    <property type="component" value="Chromosome"/>
</dbReference>
<dbReference type="AlphaFoldDB" id="A0A6M4PMJ1"/>
<organism evidence="1 2">
    <name type="scientific">Streptomyces argyrophylli</name>
    <dbReference type="NCBI Taxonomy" id="2726118"/>
    <lineage>
        <taxon>Bacteria</taxon>
        <taxon>Bacillati</taxon>
        <taxon>Actinomycetota</taxon>
        <taxon>Actinomycetes</taxon>
        <taxon>Kitasatosporales</taxon>
        <taxon>Streptomycetaceae</taxon>
        <taxon>Streptomyces</taxon>
    </lineage>
</organism>
<gene>
    <name evidence="1" type="ORF">HKX69_22370</name>
</gene>
<protein>
    <submittedName>
        <fullName evidence="1">Uncharacterized protein</fullName>
    </submittedName>
</protein>
<reference evidence="1 2" key="1">
    <citation type="submission" date="2020-05" db="EMBL/GenBank/DDBJ databases">
        <authorList>
            <person name="Li K."/>
        </authorList>
    </citation>
    <scope>NUCLEOTIDE SEQUENCE [LARGE SCALE GENOMIC DNA]</scope>
    <source>
        <strain evidence="2">jing01</strain>
    </source>
</reference>
<dbReference type="EMBL" id="CP053189">
    <property type="protein sequence ID" value="QJS11894.1"/>
    <property type="molecule type" value="Genomic_DNA"/>
</dbReference>
<dbReference type="RefSeq" id="WP_171156160.1">
    <property type="nucleotide sequence ID" value="NZ_CP053189.1"/>
</dbReference>
<sequence>MTDRAAARPLSPLEQRILVKLLSAEFPGAQELRSQLPQTRVTRPWGSESPSVDLDVPLGVPEAAIEDGIIPATGTVTDDSGELFGELLVWVGAGRLSALEFSWYGDTAPTELPDPGLVTVTMT</sequence>
<dbReference type="KEGG" id="sarg:HKX69_22370"/>
<proteinExistence type="predicted"/>
<evidence type="ECO:0000313" key="2">
    <source>
        <dbReference type="Proteomes" id="UP000502641"/>
    </source>
</evidence>
<name>A0A6M4PMJ1_9ACTN</name>
<keyword evidence="2" id="KW-1185">Reference proteome</keyword>
<evidence type="ECO:0000313" key="1">
    <source>
        <dbReference type="EMBL" id="QJS11894.1"/>
    </source>
</evidence>
<accession>A0A6M4PMJ1</accession>